<dbReference type="PROSITE" id="PS50850">
    <property type="entry name" value="MFS"/>
    <property type="match status" value="1"/>
</dbReference>
<dbReference type="PANTHER" id="PTHR23501:SF59">
    <property type="entry name" value="MAJOR FACILITATOR SUPERFAMILY (MFS) PROFILE DOMAIN-CONTAINING PROTEIN-RELATED"/>
    <property type="match status" value="1"/>
</dbReference>
<dbReference type="OrthoDB" id="2351791at2759"/>
<feature type="transmembrane region" description="Helical" evidence="6">
    <location>
        <begin position="130"/>
        <end position="150"/>
    </location>
</feature>
<evidence type="ECO:0000256" key="5">
    <source>
        <dbReference type="SAM" id="MobiDB-lite"/>
    </source>
</evidence>
<feature type="transmembrane region" description="Helical" evidence="6">
    <location>
        <begin position="42"/>
        <end position="59"/>
    </location>
</feature>
<keyword evidence="3 6" id="KW-1133">Transmembrane helix</keyword>
<dbReference type="Gene3D" id="1.20.1250.20">
    <property type="entry name" value="MFS general substrate transporter like domains"/>
    <property type="match status" value="1"/>
</dbReference>
<dbReference type="Pfam" id="PF07690">
    <property type="entry name" value="MFS_1"/>
    <property type="match status" value="2"/>
</dbReference>
<evidence type="ECO:0000256" key="6">
    <source>
        <dbReference type="SAM" id="Phobius"/>
    </source>
</evidence>
<evidence type="ECO:0000313" key="9">
    <source>
        <dbReference type="Proteomes" id="UP000275078"/>
    </source>
</evidence>
<keyword evidence="4 6" id="KW-0472">Membrane</keyword>
<feature type="transmembrane region" description="Helical" evidence="6">
    <location>
        <begin position="100"/>
        <end position="124"/>
    </location>
</feature>
<feature type="domain" description="Major facilitator superfamily (MFS) profile" evidence="7">
    <location>
        <begin position="1"/>
        <end position="465"/>
    </location>
</feature>
<sequence>MAQKLGGTAIEAFWAGTSFLLTSTVFQPITGSLSTIFGRKPLIYITLFLFTVGSIMAGVANNFTIILIGRCIQGIGGGGVITCTEVLLTDLVPLRFRGQYFGFFSMMWAIGTVTGPVIGGAFAQKASWRWIFYFNLFFAGAGFILVPIFLRLKQVPHSIQEKLKKVDWIGAFIFIGSVTSILIPISWGGVMYDWDHAKTVAPLVIGFAGLIAFIAYEYYIPAQPMIPLRLFYNRTASANYLGTFIHGIILWCFLYYLPLYYQAIKGYSPIMSGVALFPQTFTVAPASVVVGIAITVLGKYRYFIWVGWVLTILGCGILALLDLDTTVVEWVFLNLVSGVGTGMLFPSLGYAIQSSAEPADVAFSVAMFSFFRAFGQAFGVAIGGVIFQNALVSKLSEFPALKEVAGEYAKDAVALVEVIKHMPKGELRDQLMWSYSEALKPVWYAMTGFAAFAGIVSLLTREQNLDVELQTDQGLKEKKKKKSVPEEEGVREKL</sequence>
<evidence type="ECO:0000256" key="4">
    <source>
        <dbReference type="ARBA" id="ARBA00023136"/>
    </source>
</evidence>
<dbReference type="GO" id="GO:0022857">
    <property type="term" value="F:transmembrane transporter activity"/>
    <property type="evidence" value="ECO:0007669"/>
    <property type="project" value="InterPro"/>
</dbReference>
<keyword evidence="2 6" id="KW-0812">Transmembrane</keyword>
<evidence type="ECO:0000256" key="3">
    <source>
        <dbReference type="ARBA" id="ARBA00022989"/>
    </source>
</evidence>
<evidence type="ECO:0000256" key="2">
    <source>
        <dbReference type="ARBA" id="ARBA00022692"/>
    </source>
</evidence>
<feature type="transmembrane region" description="Helical" evidence="6">
    <location>
        <begin position="199"/>
        <end position="219"/>
    </location>
</feature>
<feature type="region of interest" description="Disordered" evidence="5">
    <location>
        <begin position="473"/>
        <end position="494"/>
    </location>
</feature>
<gene>
    <name evidence="8" type="ORF">BJ508DRAFT_32509</name>
</gene>
<comment type="subcellular location">
    <subcellularLocation>
        <location evidence="1">Membrane</location>
        <topology evidence="1">Multi-pass membrane protein</topology>
    </subcellularLocation>
</comment>
<proteinExistence type="predicted"/>
<dbReference type="PRINTS" id="PR01036">
    <property type="entry name" value="TCRTETB"/>
</dbReference>
<dbReference type="InterPro" id="IPR036259">
    <property type="entry name" value="MFS_trans_sf"/>
</dbReference>
<evidence type="ECO:0000313" key="8">
    <source>
        <dbReference type="EMBL" id="RPA84607.1"/>
    </source>
</evidence>
<feature type="transmembrane region" description="Helical" evidence="6">
    <location>
        <begin position="270"/>
        <end position="295"/>
    </location>
</feature>
<protein>
    <submittedName>
        <fullName evidence="8">MFS general substrate transporter</fullName>
    </submittedName>
</protein>
<dbReference type="InterPro" id="IPR020846">
    <property type="entry name" value="MFS_dom"/>
</dbReference>
<feature type="transmembrane region" description="Helical" evidence="6">
    <location>
        <begin position="442"/>
        <end position="460"/>
    </location>
</feature>
<feature type="transmembrane region" description="Helical" evidence="6">
    <location>
        <begin position="361"/>
        <end position="387"/>
    </location>
</feature>
<dbReference type="AlphaFoldDB" id="A0A3N4IGP2"/>
<organism evidence="8 9">
    <name type="scientific">Ascobolus immersus RN42</name>
    <dbReference type="NCBI Taxonomy" id="1160509"/>
    <lineage>
        <taxon>Eukaryota</taxon>
        <taxon>Fungi</taxon>
        <taxon>Dikarya</taxon>
        <taxon>Ascomycota</taxon>
        <taxon>Pezizomycotina</taxon>
        <taxon>Pezizomycetes</taxon>
        <taxon>Pezizales</taxon>
        <taxon>Ascobolaceae</taxon>
        <taxon>Ascobolus</taxon>
    </lineage>
</organism>
<feature type="transmembrane region" description="Helical" evidence="6">
    <location>
        <begin position="166"/>
        <end position="187"/>
    </location>
</feature>
<feature type="compositionally biased region" description="Basic and acidic residues" evidence="5">
    <location>
        <begin position="483"/>
        <end position="494"/>
    </location>
</feature>
<feature type="transmembrane region" description="Helical" evidence="6">
    <location>
        <begin position="240"/>
        <end position="258"/>
    </location>
</feature>
<dbReference type="STRING" id="1160509.A0A3N4IGP2"/>
<evidence type="ECO:0000256" key="1">
    <source>
        <dbReference type="ARBA" id="ARBA00004141"/>
    </source>
</evidence>
<feature type="transmembrane region" description="Helical" evidence="6">
    <location>
        <begin position="302"/>
        <end position="321"/>
    </location>
</feature>
<dbReference type="InterPro" id="IPR011701">
    <property type="entry name" value="MFS"/>
</dbReference>
<name>A0A3N4IGP2_ASCIM</name>
<dbReference type="Proteomes" id="UP000275078">
    <property type="component" value="Unassembled WGS sequence"/>
</dbReference>
<dbReference type="Gene3D" id="1.20.1720.10">
    <property type="entry name" value="Multidrug resistance protein D"/>
    <property type="match status" value="1"/>
</dbReference>
<feature type="transmembrane region" description="Helical" evidence="6">
    <location>
        <begin position="327"/>
        <end position="349"/>
    </location>
</feature>
<evidence type="ECO:0000259" key="7">
    <source>
        <dbReference type="PROSITE" id="PS50850"/>
    </source>
</evidence>
<reference evidence="8 9" key="1">
    <citation type="journal article" date="2018" name="Nat. Ecol. Evol.">
        <title>Pezizomycetes genomes reveal the molecular basis of ectomycorrhizal truffle lifestyle.</title>
        <authorList>
            <person name="Murat C."/>
            <person name="Payen T."/>
            <person name="Noel B."/>
            <person name="Kuo A."/>
            <person name="Morin E."/>
            <person name="Chen J."/>
            <person name="Kohler A."/>
            <person name="Krizsan K."/>
            <person name="Balestrini R."/>
            <person name="Da Silva C."/>
            <person name="Montanini B."/>
            <person name="Hainaut M."/>
            <person name="Levati E."/>
            <person name="Barry K.W."/>
            <person name="Belfiori B."/>
            <person name="Cichocki N."/>
            <person name="Clum A."/>
            <person name="Dockter R.B."/>
            <person name="Fauchery L."/>
            <person name="Guy J."/>
            <person name="Iotti M."/>
            <person name="Le Tacon F."/>
            <person name="Lindquist E.A."/>
            <person name="Lipzen A."/>
            <person name="Malagnac F."/>
            <person name="Mello A."/>
            <person name="Molinier V."/>
            <person name="Miyauchi S."/>
            <person name="Poulain J."/>
            <person name="Riccioni C."/>
            <person name="Rubini A."/>
            <person name="Sitrit Y."/>
            <person name="Splivallo R."/>
            <person name="Traeger S."/>
            <person name="Wang M."/>
            <person name="Zifcakova L."/>
            <person name="Wipf D."/>
            <person name="Zambonelli A."/>
            <person name="Paolocci F."/>
            <person name="Nowrousian M."/>
            <person name="Ottonello S."/>
            <person name="Baldrian P."/>
            <person name="Spatafora J.W."/>
            <person name="Henrissat B."/>
            <person name="Nagy L.G."/>
            <person name="Aury J.M."/>
            <person name="Wincker P."/>
            <person name="Grigoriev I.V."/>
            <person name="Bonfante P."/>
            <person name="Martin F.M."/>
        </authorList>
    </citation>
    <scope>NUCLEOTIDE SEQUENCE [LARGE SCALE GENOMIC DNA]</scope>
    <source>
        <strain evidence="8 9">RN42</strain>
    </source>
</reference>
<feature type="transmembrane region" description="Helical" evidence="6">
    <location>
        <begin position="12"/>
        <end position="30"/>
    </location>
</feature>
<accession>A0A3N4IGP2</accession>
<dbReference type="GO" id="GO:0005886">
    <property type="term" value="C:plasma membrane"/>
    <property type="evidence" value="ECO:0007669"/>
    <property type="project" value="TreeGrafter"/>
</dbReference>
<dbReference type="PANTHER" id="PTHR23501">
    <property type="entry name" value="MAJOR FACILITATOR SUPERFAMILY"/>
    <property type="match status" value="1"/>
</dbReference>
<keyword evidence="9" id="KW-1185">Reference proteome</keyword>
<dbReference type="EMBL" id="ML119658">
    <property type="protein sequence ID" value="RPA84607.1"/>
    <property type="molecule type" value="Genomic_DNA"/>
</dbReference>
<dbReference type="SUPFAM" id="SSF103473">
    <property type="entry name" value="MFS general substrate transporter"/>
    <property type="match status" value="1"/>
</dbReference>